<dbReference type="InterPro" id="IPR000182">
    <property type="entry name" value="GNAT_dom"/>
</dbReference>
<keyword evidence="1 4" id="KW-0808">Transferase</keyword>
<feature type="domain" description="N-acetyltransferase" evidence="3">
    <location>
        <begin position="1"/>
        <end position="161"/>
    </location>
</feature>
<keyword evidence="5" id="KW-1185">Reference proteome</keyword>
<reference evidence="4" key="1">
    <citation type="submission" date="2022-03" db="EMBL/GenBank/DDBJ databases">
        <title>Genomic Encyclopedia of Type Strains, Phase III (KMG-III): the genomes of soil and plant-associated and newly described type strains.</title>
        <authorList>
            <person name="Whitman W."/>
        </authorList>
    </citation>
    <scope>NUCLEOTIDE SEQUENCE</scope>
    <source>
        <strain evidence="4">ANL 6-2</strain>
    </source>
</reference>
<dbReference type="AlphaFoldDB" id="A0AAE3G579"/>
<dbReference type="PANTHER" id="PTHR43072:SF23">
    <property type="entry name" value="UPF0039 PROTEIN C11D3.02C"/>
    <property type="match status" value="1"/>
</dbReference>
<name>A0AAE3G579_9GAMM</name>
<dbReference type="GO" id="GO:0102971">
    <property type="term" value="F:phosphinothricin N-acetyltransferase activity"/>
    <property type="evidence" value="ECO:0007669"/>
    <property type="project" value="UniProtKB-EC"/>
</dbReference>
<evidence type="ECO:0000313" key="4">
    <source>
        <dbReference type="EMBL" id="MCP1676081.1"/>
    </source>
</evidence>
<dbReference type="Pfam" id="PF13420">
    <property type="entry name" value="Acetyltransf_4"/>
    <property type="match status" value="1"/>
</dbReference>
<proteinExistence type="predicted"/>
<dbReference type="EMBL" id="JALJXV010000008">
    <property type="protein sequence ID" value="MCP1676081.1"/>
    <property type="molecule type" value="Genomic_DNA"/>
</dbReference>
<evidence type="ECO:0000256" key="2">
    <source>
        <dbReference type="ARBA" id="ARBA00023315"/>
    </source>
</evidence>
<protein>
    <submittedName>
        <fullName evidence="4">Phosphinothricin acetyltransferase</fullName>
        <ecNumber evidence="4">2.3.1.183</ecNumber>
    </submittedName>
</protein>
<dbReference type="Proteomes" id="UP001205843">
    <property type="component" value="Unassembled WGS sequence"/>
</dbReference>
<keyword evidence="2 4" id="KW-0012">Acyltransferase</keyword>
<dbReference type="RefSeq" id="WP_253480772.1">
    <property type="nucleotide sequence ID" value="NZ_JALJXV010000008.1"/>
</dbReference>
<comment type="caution">
    <text evidence="4">The sequence shown here is derived from an EMBL/GenBank/DDBJ whole genome shotgun (WGS) entry which is preliminary data.</text>
</comment>
<evidence type="ECO:0000256" key="1">
    <source>
        <dbReference type="ARBA" id="ARBA00022679"/>
    </source>
</evidence>
<dbReference type="SUPFAM" id="SSF55729">
    <property type="entry name" value="Acyl-CoA N-acyltransferases (Nat)"/>
    <property type="match status" value="1"/>
</dbReference>
<dbReference type="PANTHER" id="PTHR43072">
    <property type="entry name" value="N-ACETYLTRANSFERASE"/>
    <property type="match status" value="1"/>
</dbReference>
<evidence type="ECO:0000259" key="3">
    <source>
        <dbReference type="PROSITE" id="PS51186"/>
    </source>
</evidence>
<organism evidence="4 5">
    <name type="scientific">Natronocella acetinitrilica</name>
    <dbReference type="NCBI Taxonomy" id="414046"/>
    <lineage>
        <taxon>Bacteria</taxon>
        <taxon>Pseudomonadati</taxon>
        <taxon>Pseudomonadota</taxon>
        <taxon>Gammaproteobacteria</taxon>
        <taxon>Chromatiales</taxon>
        <taxon>Ectothiorhodospiraceae</taxon>
        <taxon>Natronocella</taxon>
    </lineage>
</organism>
<dbReference type="CDD" id="cd04301">
    <property type="entry name" value="NAT_SF"/>
    <property type="match status" value="1"/>
</dbReference>
<evidence type="ECO:0000313" key="5">
    <source>
        <dbReference type="Proteomes" id="UP001205843"/>
    </source>
</evidence>
<dbReference type="EC" id="2.3.1.183" evidence="4"/>
<gene>
    <name evidence="4" type="ORF">J2T57_003240</name>
</gene>
<dbReference type="PROSITE" id="PS51186">
    <property type="entry name" value="GNAT"/>
    <property type="match status" value="1"/>
</dbReference>
<accession>A0AAE3G579</accession>
<sequence length="171" mass="18797">MIRPVAEEDAPELARIYNHYIVESVATFEETPVTAADMGARIAAVSGAGLPWLVSTADKRLTGYAYATAWKPRSAYRFTVESTVYVDPEAVGQGTGTALYKDLLVELRRRRVHAVLAGITLPNPGSIALHEKLGFRKVAELKEVGYKFARWVDVGYWQALPGKIPDCPDTC</sequence>
<dbReference type="Gene3D" id="3.40.630.30">
    <property type="match status" value="1"/>
</dbReference>
<dbReference type="InterPro" id="IPR016181">
    <property type="entry name" value="Acyl_CoA_acyltransferase"/>
</dbReference>